<feature type="domain" description="Peptidase A1" evidence="8">
    <location>
        <begin position="38"/>
        <end position="433"/>
    </location>
</feature>
<keyword evidence="4 6" id="KW-0472">Membrane</keyword>
<organism evidence="9 10">
    <name type="scientific">Parachaetomium inaequale</name>
    <dbReference type="NCBI Taxonomy" id="2588326"/>
    <lineage>
        <taxon>Eukaryota</taxon>
        <taxon>Fungi</taxon>
        <taxon>Dikarya</taxon>
        <taxon>Ascomycota</taxon>
        <taxon>Pezizomycotina</taxon>
        <taxon>Sordariomycetes</taxon>
        <taxon>Sordariomycetidae</taxon>
        <taxon>Sordariales</taxon>
        <taxon>Chaetomiaceae</taxon>
        <taxon>Parachaetomium</taxon>
    </lineage>
</organism>
<dbReference type="EMBL" id="MU854339">
    <property type="protein sequence ID" value="KAK4042562.1"/>
    <property type="molecule type" value="Genomic_DNA"/>
</dbReference>
<comment type="caution">
    <text evidence="9">The sequence shown here is derived from an EMBL/GenBank/DDBJ whole genome shotgun (WGS) entry which is preliminary data.</text>
</comment>
<dbReference type="PROSITE" id="PS51767">
    <property type="entry name" value="PEPTIDASE_A1"/>
    <property type="match status" value="1"/>
</dbReference>
<keyword evidence="3 6" id="KW-1133">Transmembrane helix</keyword>
<feature type="compositionally biased region" description="Low complexity" evidence="5">
    <location>
        <begin position="268"/>
        <end position="279"/>
    </location>
</feature>
<dbReference type="AlphaFoldDB" id="A0AAN6SU18"/>
<dbReference type="Proteomes" id="UP001303115">
    <property type="component" value="Unassembled WGS sequence"/>
</dbReference>
<feature type="transmembrane region" description="Helical" evidence="6">
    <location>
        <begin position="510"/>
        <end position="534"/>
    </location>
</feature>
<dbReference type="PANTHER" id="PTHR15549">
    <property type="entry name" value="PAIRED IMMUNOGLOBULIN-LIKE TYPE 2 RECEPTOR"/>
    <property type="match status" value="1"/>
</dbReference>
<evidence type="ECO:0000256" key="4">
    <source>
        <dbReference type="ARBA" id="ARBA00023136"/>
    </source>
</evidence>
<protein>
    <recommendedName>
        <fullName evidence="8">Peptidase A1 domain-containing protein</fullName>
    </recommendedName>
</protein>
<keyword evidence="10" id="KW-1185">Reference proteome</keyword>
<keyword evidence="2 6" id="KW-0812">Transmembrane</keyword>
<dbReference type="InterPro" id="IPR021109">
    <property type="entry name" value="Peptidase_aspartic_dom_sf"/>
</dbReference>
<evidence type="ECO:0000256" key="7">
    <source>
        <dbReference type="SAM" id="SignalP"/>
    </source>
</evidence>
<feature type="signal peptide" evidence="7">
    <location>
        <begin position="1"/>
        <end position="18"/>
    </location>
</feature>
<evidence type="ECO:0000313" key="9">
    <source>
        <dbReference type="EMBL" id="KAK4042562.1"/>
    </source>
</evidence>
<evidence type="ECO:0000256" key="1">
    <source>
        <dbReference type="ARBA" id="ARBA00004167"/>
    </source>
</evidence>
<reference evidence="10" key="1">
    <citation type="journal article" date="2023" name="Mol. Phylogenet. Evol.">
        <title>Genome-scale phylogeny and comparative genomics of the fungal order Sordariales.</title>
        <authorList>
            <person name="Hensen N."/>
            <person name="Bonometti L."/>
            <person name="Westerberg I."/>
            <person name="Brannstrom I.O."/>
            <person name="Guillou S."/>
            <person name="Cros-Aarteil S."/>
            <person name="Calhoun S."/>
            <person name="Haridas S."/>
            <person name="Kuo A."/>
            <person name="Mondo S."/>
            <person name="Pangilinan J."/>
            <person name="Riley R."/>
            <person name="LaButti K."/>
            <person name="Andreopoulos B."/>
            <person name="Lipzen A."/>
            <person name="Chen C."/>
            <person name="Yan M."/>
            <person name="Daum C."/>
            <person name="Ng V."/>
            <person name="Clum A."/>
            <person name="Steindorff A."/>
            <person name="Ohm R.A."/>
            <person name="Martin F."/>
            <person name="Silar P."/>
            <person name="Natvig D.O."/>
            <person name="Lalanne C."/>
            <person name="Gautier V."/>
            <person name="Ament-Velasquez S.L."/>
            <person name="Kruys A."/>
            <person name="Hutchinson M.I."/>
            <person name="Powell A.J."/>
            <person name="Barry K."/>
            <person name="Miller A.N."/>
            <person name="Grigoriev I.V."/>
            <person name="Debuchy R."/>
            <person name="Gladieux P."/>
            <person name="Hiltunen Thoren M."/>
            <person name="Johannesson H."/>
        </authorList>
    </citation>
    <scope>NUCLEOTIDE SEQUENCE [LARGE SCALE GENOMIC DNA]</scope>
    <source>
        <strain evidence="10">CBS 284.82</strain>
    </source>
</reference>
<evidence type="ECO:0000313" key="10">
    <source>
        <dbReference type="Proteomes" id="UP001303115"/>
    </source>
</evidence>
<evidence type="ECO:0000256" key="6">
    <source>
        <dbReference type="SAM" id="Phobius"/>
    </source>
</evidence>
<evidence type="ECO:0000256" key="3">
    <source>
        <dbReference type="ARBA" id="ARBA00022989"/>
    </source>
</evidence>
<feature type="region of interest" description="Disordered" evidence="5">
    <location>
        <begin position="265"/>
        <end position="295"/>
    </location>
</feature>
<dbReference type="InterPro" id="IPR051694">
    <property type="entry name" value="Immunoregulatory_rcpt-like"/>
</dbReference>
<name>A0AAN6SU18_9PEZI</name>
<sequence>MSSSLPILALSLAGLALAAEPRQAAWSSKAFGPDGPWNAVEVSIGSQPKIALFPGRMFHTYVTTSDYCALNTSVSHCASGTYLKDKITTSSARGISWKPPTQLLSAGIETRGTANMYLETIDIPVQAGAEPGIVTVRNHSIALIESESQMYAYPDGTLYPIFTGCLSVGSPDPQQVFTGGGGSGTDVNASMIPWALESAGTTASSSFGLHYGSAGASAKMSGSLLFGGYDRNRVVGSILSLDADLRNPATLQDISLHVIKGASPFPPSTTSTASPSTITGLLAQGDSTTTTTNGGAAGTLPVILDPCSPYLTLPKSTCDAIAAHLPVTYNASLGLYLWNTTSPRYRLLTTAATTLAFTLMGTSNTQSLTIHVPLPHLTGLTLAPPFTALPAPYFPCFTGGVKSQGWPSYALGRAFFQDAFLGANWERGVAWLAQAPGPNIPAGLDVVSVAAGDEAIAAGGNDWERSWDGVWKGLTEGDVEGLVEEVEGGGEGGGGDGTARTGAGGLSTGAIVGIGVGAAVVGAVLVGAAGLILWRRRKAGPQVTGMAPPPVPKRMAADALTTQEYLRKKF</sequence>
<evidence type="ECO:0000259" key="8">
    <source>
        <dbReference type="PROSITE" id="PS51767"/>
    </source>
</evidence>
<dbReference type="Gene3D" id="2.40.70.10">
    <property type="entry name" value="Acid Proteases"/>
    <property type="match status" value="1"/>
</dbReference>
<evidence type="ECO:0000256" key="5">
    <source>
        <dbReference type="SAM" id="MobiDB-lite"/>
    </source>
</evidence>
<dbReference type="InterPro" id="IPR033121">
    <property type="entry name" value="PEPTIDASE_A1"/>
</dbReference>
<evidence type="ECO:0000256" key="2">
    <source>
        <dbReference type="ARBA" id="ARBA00022692"/>
    </source>
</evidence>
<dbReference type="GO" id="GO:0071944">
    <property type="term" value="C:cell periphery"/>
    <property type="evidence" value="ECO:0007669"/>
    <property type="project" value="UniProtKB-ARBA"/>
</dbReference>
<gene>
    <name evidence="9" type="ORF">C8A01DRAFT_44448</name>
</gene>
<keyword evidence="7" id="KW-0732">Signal</keyword>
<feature type="chain" id="PRO_5042986364" description="Peptidase A1 domain-containing protein" evidence="7">
    <location>
        <begin position="19"/>
        <end position="570"/>
    </location>
</feature>
<dbReference type="GO" id="GO:0016020">
    <property type="term" value="C:membrane"/>
    <property type="evidence" value="ECO:0007669"/>
    <property type="project" value="UniProtKB-SubCell"/>
</dbReference>
<proteinExistence type="predicted"/>
<dbReference type="SUPFAM" id="SSF50630">
    <property type="entry name" value="Acid proteases"/>
    <property type="match status" value="1"/>
</dbReference>
<comment type="subcellular location">
    <subcellularLocation>
        <location evidence="1">Membrane</location>
        <topology evidence="1">Single-pass membrane protein</topology>
    </subcellularLocation>
</comment>
<accession>A0AAN6SU18</accession>